<keyword evidence="2" id="KW-1185">Reference proteome</keyword>
<evidence type="ECO:0000313" key="1">
    <source>
        <dbReference type="EMBL" id="POS00584.1"/>
    </source>
</evidence>
<proteinExistence type="predicted"/>
<dbReference type="Proteomes" id="UP000237056">
    <property type="component" value="Unassembled WGS sequence"/>
</dbReference>
<evidence type="ECO:0000313" key="2">
    <source>
        <dbReference type="Proteomes" id="UP000237056"/>
    </source>
</evidence>
<gene>
    <name evidence="1" type="ORF">Q361_1534</name>
</gene>
<comment type="caution">
    <text evidence="1">The sequence shown here is derived from an EMBL/GenBank/DDBJ whole genome shotgun (WGS) entry which is preliminary data.</text>
</comment>
<reference evidence="1 2" key="1">
    <citation type="submission" date="2018-01" db="EMBL/GenBank/DDBJ databases">
        <title>Genomic Encyclopedia of Type Strains, Phase I: the one thousand microbial genomes (KMG-I) project.</title>
        <authorList>
            <person name="Goeker M."/>
        </authorList>
    </citation>
    <scope>NUCLEOTIDE SEQUENCE [LARGE SCALE GENOMIC DNA]</scope>
    <source>
        <strain evidence="1 2">DSM 17960</strain>
    </source>
</reference>
<dbReference type="EMBL" id="PQNY01000053">
    <property type="protein sequence ID" value="POS00584.1"/>
    <property type="molecule type" value="Genomic_DNA"/>
</dbReference>
<sequence>MKTATERNKGFCQQPFCAIARKVQNSRLSFARSCILTENTQFRSSQQTQSGETLPASLTELTVNKGKYTKMKLKITLILLICFSKIYSQKIEREIGEIKITQEGYYFENYIKSKKRKVSKSEFYFDNFGIILEKVSYGRQHYNKLNVIGDIEQYSYENGKLISKKHWISSCENQNFSLYNTELIYDENNLLTKEISSNPISEPFVYKYEKNKIEIHSGNFYIQKIFDEQKRIIECNQIFEETNKIRWQYLFEYQNNCRIANFQTYYGDGKDNSKKEIIVFDNDNRKISKEVIDYGKTKYIYKYSENGIIEEIAEYESLLEKEEYKLLRLTKIKINKSPKKLTKEIIEKINSELDNV</sequence>
<protein>
    <submittedName>
        <fullName evidence="1">Uncharacterized protein</fullName>
    </submittedName>
</protein>
<dbReference type="RefSeq" id="WP_146047043.1">
    <property type="nucleotide sequence ID" value="NZ_PQNY01000053.1"/>
</dbReference>
<dbReference type="AlphaFoldDB" id="A0A2S4N4B3"/>
<accession>A0A2S4N4B3</accession>
<dbReference type="OrthoDB" id="1366691at2"/>
<name>A0A2S4N4B3_9FLAO</name>
<organism evidence="1 2">
    <name type="scientific">Flavobacterium croceum DSM 17960</name>
    <dbReference type="NCBI Taxonomy" id="1121886"/>
    <lineage>
        <taxon>Bacteria</taxon>
        <taxon>Pseudomonadati</taxon>
        <taxon>Bacteroidota</taxon>
        <taxon>Flavobacteriia</taxon>
        <taxon>Flavobacteriales</taxon>
        <taxon>Flavobacteriaceae</taxon>
        <taxon>Flavobacterium</taxon>
    </lineage>
</organism>